<dbReference type="EMBL" id="ADLT01000050">
    <property type="protein sequence ID" value="EHO62566.1"/>
    <property type="molecule type" value="Genomic_DNA"/>
</dbReference>
<dbReference type="HOGENOM" id="CLU_2381527_0_0_9"/>
<proteinExistence type="predicted"/>
<accession>H1D1N8</accession>
<feature type="region of interest" description="Disordered" evidence="1">
    <location>
        <begin position="1"/>
        <end position="20"/>
    </location>
</feature>
<feature type="compositionally biased region" description="Polar residues" evidence="1">
    <location>
        <begin position="1"/>
        <end position="12"/>
    </location>
</feature>
<reference evidence="2 3" key="1">
    <citation type="submission" date="2011-11" db="EMBL/GenBank/DDBJ databases">
        <title>The Genome Sequence of Dialister succinatiphilus YIT 11850.</title>
        <authorList>
            <consortium name="The Broad Institute Genome Sequencing Platform"/>
            <person name="Earl A."/>
            <person name="Ward D."/>
            <person name="Feldgarden M."/>
            <person name="Gevers D."/>
            <person name="Morotomi M."/>
            <person name="Young S.K."/>
            <person name="Zeng Q."/>
            <person name="Gargeya S."/>
            <person name="Fitzgerald M."/>
            <person name="Haas B."/>
            <person name="Abouelleil A."/>
            <person name="Alvarado L."/>
            <person name="Arachchi H.M."/>
            <person name="Berlin A."/>
            <person name="Brown A."/>
            <person name="Chapman S.B."/>
            <person name="Dunbar C."/>
            <person name="Gearin G."/>
            <person name="Goldberg J."/>
            <person name="Griggs A."/>
            <person name="Gujja S."/>
            <person name="Heiman D."/>
            <person name="Howarth C."/>
            <person name="Lui A."/>
            <person name="MacDonald P.J.P."/>
            <person name="Montmayeur A."/>
            <person name="Murphy C."/>
            <person name="Neiman D."/>
            <person name="Pearson M."/>
            <person name="Priest M."/>
            <person name="Roberts A."/>
            <person name="Saif S."/>
            <person name="Shea T."/>
            <person name="Sisk P."/>
            <person name="Stolte C."/>
            <person name="Sykes S."/>
            <person name="Wortman J."/>
            <person name="Nusbaum C."/>
            <person name="Birren B."/>
        </authorList>
    </citation>
    <scope>NUCLEOTIDE SEQUENCE [LARGE SCALE GENOMIC DNA]</scope>
    <source>
        <strain evidence="2 3">YIT 11850</strain>
    </source>
</reference>
<name>H1D1N8_9FIRM</name>
<evidence type="ECO:0000256" key="1">
    <source>
        <dbReference type="SAM" id="MobiDB-lite"/>
    </source>
</evidence>
<evidence type="ECO:0000313" key="2">
    <source>
        <dbReference type="EMBL" id="EHO62566.1"/>
    </source>
</evidence>
<gene>
    <name evidence="2" type="ORF">HMPREF9453_01526</name>
</gene>
<keyword evidence="3" id="KW-1185">Reference proteome</keyword>
<dbReference type="Proteomes" id="UP000003277">
    <property type="component" value="Unassembled WGS sequence"/>
</dbReference>
<dbReference type="AlphaFoldDB" id="H1D1N8"/>
<evidence type="ECO:0000313" key="3">
    <source>
        <dbReference type="Proteomes" id="UP000003277"/>
    </source>
</evidence>
<comment type="caution">
    <text evidence="2">The sequence shown here is derived from an EMBL/GenBank/DDBJ whole genome shotgun (WGS) entry which is preliminary data.</text>
</comment>
<protein>
    <submittedName>
        <fullName evidence="2">Uncharacterized protein</fullName>
    </submittedName>
</protein>
<sequence>MTYNTKSQSRNVLASPLGEEGHEVAKGVQANWIHRGAPRPANPVRRHPAKSVWMVVRMIMILDVDVTAERRHYNTHRPLKGKRLTTFCASLALLQNVFAVHRKGDTATLGLKGRQT</sequence>
<organism evidence="2 3">
    <name type="scientific">Dialister succinatiphilus YIT 11850</name>
    <dbReference type="NCBI Taxonomy" id="742743"/>
    <lineage>
        <taxon>Bacteria</taxon>
        <taxon>Bacillati</taxon>
        <taxon>Bacillota</taxon>
        <taxon>Negativicutes</taxon>
        <taxon>Veillonellales</taxon>
        <taxon>Veillonellaceae</taxon>
        <taxon>Dialister</taxon>
    </lineage>
</organism>